<evidence type="ECO:0000313" key="7">
    <source>
        <dbReference type="EMBL" id="MCC2175986.1"/>
    </source>
</evidence>
<dbReference type="PROSITE" id="PS51900">
    <property type="entry name" value="CB"/>
    <property type="match status" value="1"/>
</dbReference>
<dbReference type="InterPro" id="IPR050090">
    <property type="entry name" value="Tyrosine_recombinase_XerCD"/>
</dbReference>
<evidence type="ECO:0000256" key="4">
    <source>
        <dbReference type="PROSITE-ProRule" id="PRU01248"/>
    </source>
</evidence>
<dbReference type="Proteomes" id="UP001298753">
    <property type="component" value="Unassembled WGS sequence"/>
</dbReference>
<sequence length="402" mass="47205">MKTNIVVSAVRVNGYWYLRVKYDENNCRVRYQQSTGLKIDQSYRKVEQARRRVLAELYEINRMDEQCEKWDISPELRYQPVSEWLKRWLDDCRESIAESTLVRYTAVVRHTCQFFDEKGLALCRVSPMAMEEYRDAMLAYGYSARTIQMHFKLLQTAFTSACSCGLNRSNPICGVQLPRVERNIPRPYSAAEQQKLLEELKGTDLHLPVLLALLYGMRIGEICGLCWEDIDWEKKLLHVRHNAKRVHDESGRCRMICSDKLKTQSSFRSFPLHPEVEQLLRQRLERRKAQIEENRAKKRRYRTADADYVFVDVNGKLLSPEYVSDHFRWRIAHSDLPKIRFHDLRHTCATLLLHEGCSLREIQSYLGHASYLTTTRYAHIDARSKEHALEIMSAVLNVDKGN</sequence>
<dbReference type="SUPFAM" id="SSF56349">
    <property type="entry name" value="DNA breaking-rejoining enzymes"/>
    <property type="match status" value="1"/>
</dbReference>
<protein>
    <submittedName>
        <fullName evidence="7">Site-specific integrase</fullName>
    </submittedName>
</protein>
<organism evidence="7 8">
    <name type="scientific">Agathobaculum butyriciproducens</name>
    <dbReference type="NCBI Taxonomy" id="1628085"/>
    <lineage>
        <taxon>Bacteria</taxon>
        <taxon>Bacillati</taxon>
        <taxon>Bacillota</taxon>
        <taxon>Clostridia</taxon>
        <taxon>Eubacteriales</taxon>
        <taxon>Butyricicoccaceae</taxon>
        <taxon>Agathobaculum</taxon>
    </lineage>
</organism>
<feature type="domain" description="Tyr recombinase" evidence="5">
    <location>
        <begin position="183"/>
        <end position="393"/>
    </location>
</feature>
<dbReference type="Gene3D" id="1.10.443.10">
    <property type="entry name" value="Intergrase catalytic core"/>
    <property type="match status" value="1"/>
</dbReference>
<evidence type="ECO:0000259" key="6">
    <source>
        <dbReference type="PROSITE" id="PS51900"/>
    </source>
</evidence>
<keyword evidence="2 4" id="KW-0238">DNA-binding</keyword>
<dbReference type="GO" id="GO:0006310">
    <property type="term" value="P:DNA recombination"/>
    <property type="evidence" value="ECO:0007669"/>
    <property type="project" value="UniProtKB-KW"/>
</dbReference>
<dbReference type="InterPro" id="IPR025269">
    <property type="entry name" value="SAM-like_dom"/>
</dbReference>
<dbReference type="InterPro" id="IPR010998">
    <property type="entry name" value="Integrase_recombinase_N"/>
</dbReference>
<dbReference type="Pfam" id="PF00589">
    <property type="entry name" value="Phage_integrase"/>
    <property type="match status" value="1"/>
</dbReference>
<dbReference type="InterPro" id="IPR044068">
    <property type="entry name" value="CB"/>
</dbReference>
<dbReference type="RefSeq" id="WP_227600126.1">
    <property type="nucleotide sequence ID" value="NZ_JAJEPX010000003.1"/>
</dbReference>
<dbReference type="GO" id="GO:0003677">
    <property type="term" value="F:DNA binding"/>
    <property type="evidence" value="ECO:0007669"/>
    <property type="project" value="UniProtKB-UniRule"/>
</dbReference>
<dbReference type="Pfam" id="PF13102">
    <property type="entry name" value="Phage_int_SAM_5"/>
    <property type="match status" value="1"/>
</dbReference>
<evidence type="ECO:0000259" key="5">
    <source>
        <dbReference type="PROSITE" id="PS51898"/>
    </source>
</evidence>
<dbReference type="CDD" id="cd01189">
    <property type="entry name" value="INT_ICEBs1_C_like"/>
    <property type="match status" value="1"/>
</dbReference>
<evidence type="ECO:0000256" key="3">
    <source>
        <dbReference type="ARBA" id="ARBA00023172"/>
    </source>
</evidence>
<dbReference type="InterPro" id="IPR002104">
    <property type="entry name" value="Integrase_catalytic"/>
</dbReference>
<gene>
    <name evidence="7" type="ORF">LKD22_02370</name>
</gene>
<dbReference type="Gene3D" id="1.10.150.130">
    <property type="match status" value="1"/>
</dbReference>
<dbReference type="AlphaFoldDB" id="A0AAW4VZ43"/>
<dbReference type="InterPro" id="IPR011010">
    <property type="entry name" value="DNA_brk_join_enz"/>
</dbReference>
<evidence type="ECO:0000256" key="1">
    <source>
        <dbReference type="ARBA" id="ARBA00008857"/>
    </source>
</evidence>
<dbReference type="InterPro" id="IPR013762">
    <property type="entry name" value="Integrase-like_cat_sf"/>
</dbReference>
<comment type="caution">
    <text evidence="7">The sequence shown here is derived from an EMBL/GenBank/DDBJ whole genome shotgun (WGS) entry which is preliminary data.</text>
</comment>
<reference evidence="7 8" key="1">
    <citation type="submission" date="2021-10" db="EMBL/GenBank/DDBJ databases">
        <title>Anaerobic single-cell dispensing facilitates the cultivation of human gut bacteria.</title>
        <authorList>
            <person name="Afrizal A."/>
        </authorList>
    </citation>
    <scope>NUCLEOTIDE SEQUENCE [LARGE SCALE GENOMIC DNA]</scope>
    <source>
        <strain evidence="7 8">CLA-AA-H270</strain>
    </source>
</reference>
<dbReference type="PROSITE" id="PS51898">
    <property type="entry name" value="TYR_RECOMBINASE"/>
    <property type="match status" value="1"/>
</dbReference>
<feature type="domain" description="Core-binding (CB)" evidence="6">
    <location>
        <begin position="79"/>
        <end position="162"/>
    </location>
</feature>
<evidence type="ECO:0000313" key="8">
    <source>
        <dbReference type="Proteomes" id="UP001298753"/>
    </source>
</evidence>
<keyword evidence="3" id="KW-0233">DNA recombination</keyword>
<keyword evidence="8" id="KW-1185">Reference proteome</keyword>
<comment type="similarity">
    <text evidence="1">Belongs to the 'phage' integrase family.</text>
</comment>
<dbReference type="GeneID" id="98661343"/>
<evidence type="ECO:0000256" key="2">
    <source>
        <dbReference type="ARBA" id="ARBA00023125"/>
    </source>
</evidence>
<name>A0AAW4VZ43_9FIRM</name>
<accession>A0AAW4VZ43</accession>
<dbReference type="EMBL" id="JAJEPX010000003">
    <property type="protein sequence ID" value="MCC2175986.1"/>
    <property type="molecule type" value="Genomic_DNA"/>
</dbReference>
<dbReference type="PANTHER" id="PTHR30349">
    <property type="entry name" value="PHAGE INTEGRASE-RELATED"/>
    <property type="match status" value="1"/>
</dbReference>
<dbReference type="GO" id="GO:0015074">
    <property type="term" value="P:DNA integration"/>
    <property type="evidence" value="ECO:0007669"/>
    <property type="project" value="InterPro"/>
</dbReference>
<proteinExistence type="inferred from homology"/>
<dbReference type="PANTHER" id="PTHR30349:SF64">
    <property type="entry name" value="PROPHAGE INTEGRASE INTD-RELATED"/>
    <property type="match status" value="1"/>
</dbReference>